<reference evidence="2 3" key="1">
    <citation type="submission" date="2016-10" db="EMBL/GenBank/DDBJ databases">
        <authorList>
            <person name="Varghese N."/>
            <person name="Submissions S."/>
        </authorList>
    </citation>
    <scope>NUCLEOTIDE SEQUENCE [LARGE SCALE GENOMIC DNA]</scope>
    <source>
        <strain evidence="2 3">DSM 17997</strain>
    </source>
</reference>
<dbReference type="RefSeq" id="WP_019595812.1">
    <property type="nucleotide sequence ID" value="NZ_FNQC01000001.1"/>
</dbReference>
<dbReference type="Gene3D" id="2.40.160.60">
    <property type="entry name" value="Outer membrane protein transport protein (OMPP1/FadL/TodX)"/>
    <property type="match status" value="1"/>
</dbReference>
<keyword evidence="1" id="KW-0732">Signal</keyword>
<feature type="signal peptide" evidence="1">
    <location>
        <begin position="1"/>
        <end position="24"/>
    </location>
</feature>
<dbReference type="EMBL" id="FNQC01000001">
    <property type="protein sequence ID" value="SDY39910.1"/>
    <property type="molecule type" value="Genomic_DNA"/>
</dbReference>
<proteinExistence type="predicted"/>
<feature type="chain" id="PRO_5045075384" description="Long-subunit fatty acid transport protein" evidence="1">
    <location>
        <begin position="25"/>
        <end position="427"/>
    </location>
</feature>
<dbReference type="Proteomes" id="UP000199663">
    <property type="component" value="Unassembled WGS sequence"/>
</dbReference>
<accession>A0A1H3JIT9</accession>
<evidence type="ECO:0008006" key="4">
    <source>
        <dbReference type="Google" id="ProtNLM"/>
    </source>
</evidence>
<evidence type="ECO:0000256" key="1">
    <source>
        <dbReference type="SAM" id="SignalP"/>
    </source>
</evidence>
<organism evidence="2 3">
    <name type="scientific">Rhodonellum ikkaensis</name>
    <dbReference type="NCBI Taxonomy" id="336829"/>
    <lineage>
        <taxon>Bacteria</taxon>
        <taxon>Pseudomonadati</taxon>
        <taxon>Bacteroidota</taxon>
        <taxon>Cytophagia</taxon>
        <taxon>Cytophagales</taxon>
        <taxon>Cytophagaceae</taxon>
        <taxon>Rhodonellum</taxon>
    </lineage>
</organism>
<evidence type="ECO:0000313" key="2">
    <source>
        <dbReference type="EMBL" id="SDY39910.1"/>
    </source>
</evidence>
<comment type="caution">
    <text evidence="2">The sequence shown here is derived from an EMBL/GenBank/DDBJ whole genome shotgun (WGS) entry which is preliminary data.</text>
</comment>
<keyword evidence="3" id="KW-1185">Reference proteome</keyword>
<name>A0A1H3JIT9_9BACT</name>
<sequence length="427" mass="46157">MSIKNRLRILGALSAFLISSEAFSQSSASTYSALGIGEFNYSGPTHTQAMGGLGISFGTGWAVNNVNPALSTRNTVFNFQAALNYKRIAASTESQSEDVDGGGLSYIAISLPYKAGKATLGMGLNQISSVNYNILVSGDVANSNLSSLSRIEGDGGISEAYISGGLLVAKGLSIGLHGSYLFGSTIRTNQLSLVNENDLPVGVSSEYYERLTISDVAFKTGVHYLFKVGEKSNLHLGAIYHVFGNVNGKEFAKVADFGQASKPETPGDLISDNKKGSVFIPNRLGYGISYEKINKFVIGLEAQFQEFSQYKSFKGNTGELGDSFKVALGGQITPDYFAMDNLLKRTTYRMGLEYQKTPYIVNQTQIEDIGINFGASVPMNNLSLVNWAVKVGTRGTTGNGLIRENYLNFSLGFSINDNTWFYKRSFE</sequence>
<protein>
    <recommendedName>
        <fullName evidence="4">Long-subunit fatty acid transport protein</fullName>
    </recommendedName>
</protein>
<gene>
    <name evidence="2" type="ORF">SAMN05444412_10131</name>
</gene>
<evidence type="ECO:0000313" key="3">
    <source>
        <dbReference type="Proteomes" id="UP000199663"/>
    </source>
</evidence>